<sequence>MDRLVQLRDPQRDNKISVPSKNVEDSVEDFYTYIPRHRGDFPSLDYQLADDPPRGTRYNIVDRIFKDDLPVYILRPQPDLDGRSSIKRKSSEVSLGPKSFNDCPETRQNGSEFVTRRRLSRCRTSPTLAQSSSSDSLAYDPCDPSLLHVDLSDVLSYVTPRELERYETFRFENPRPEDFPPVSSHSRDSSEVPRFERDQRALVREEIRSTDARKKPPKKRTKTVPSTTPNQIESDAQDAGKAESVLLPLRNVLPKESREVLNQGDTIEIIPSFEPEIVDVSKGHVQRSFQDEHALSSGDSDSQTTAATSKNRSIRSGKILDSSASIEPREQSSSDTKFQRWERNFKTLAEKLSTTPIRTSEVADGQRNISSVPIRTLAETSGSSIPSSSSFGTQSTIDSYLKAMSKAREAKRPPSFVQ</sequence>
<feature type="compositionally biased region" description="Basic and acidic residues" evidence="1">
    <location>
        <begin position="1"/>
        <end position="15"/>
    </location>
</feature>
<dbReference type="RefSeq" id="XP_016210367.1">
    <property type="nucleotide sequence ID" value="XM_016361863.1"/>
</dbReference>
<dbReference type="InParanoid" id="A0A0D2A1G6"/>
<feature type="region of interest" description="Disordered" evidence="1">
    <location>
        <begin position="352"/>
        <end position="371"/>
    </location>
</feature>
<feature type="region of interest" description="Disordered" evidence="1">
    <location>
        <begin position="288"/>
        <end position="339"/>
    </location>
</feature>
<accession>A0A0D2A1G6</accession>
<dbReference type="EMBL" id="KN847563">
    <property type="protein sequence ID" value="KIW00498.1"/>
    <property type="molecule type" value="Genomic_DNA"/>
</dbReference>
<name>A0A0D2A1G6_9PEZI</name>
<dbReference type="VEuPathDB" id="FungiDB:PV09_08018"/>
<dbReference type="AlphaFoldDB" id="A0A0D2A1G6"/>
<dbReference type="GeneID" id="27315991"/>
<evidence type="ECO:0000313" key="3">
    <source>
        <dbReference type="Proteomes" id="UP000053259"/>
    </source>
</evidence>
<dbReference type="HOGENOM" id="CLU_657571_0_0_1"/>
<feature type="region of interest" description="Disordered" evidence="1">
    <location>
        <begin position="81"/>
        <end position="112"/>
    </location>
</feature>
<evidence type="ECO:0000313" key="2">
    <source>
        <dbReference type="EMBL" id="KIW00498.1"/>
    </source>
</evidence>
<evidence type="ECO:0000256" key="1">
    <source>
        <dbReference type="SAM" id="MobiDB-lite"/>
    </source>
</evidence>
<feature type="compositionally biased region" description="Polar residues" evidence="1">
    <location>
        <begin position="297"/>
        <end position="311"/>
    </location>
</feature>
<feature type="region of interest" description="Disordered" evidence="1">
    <location>
        <begin position="1"/>
        <end position="20"/>
    </location>
</feature>
<keyword evidence="3" id="KW-1185">Reference proteome</keyword>
<dbReference type="Proteomes" id="UP000053259">
    <property type="component" value="Unassembled WGS sequence"/>
</dbReference>
<feature type="compositionally biased region" description="Basic and acidic residues" evidence="1">
    <location>
        <begin position="327"/>
        <end position="339"/>
    </location>
</feature>
<feature type="compositionally biased region" description="Basic and acidic residues" evidence="1">
    <location>
        <begin position="185"/>
        <end position="214"/>
    </location>
</feature>
<protein>
    <submittedName>
        <fullName evidence="2">Uncharacterized protein</fullName>
    </submittedName>
</protein>
<organism evidence="2 3">
    <name type="scientific">Verruconis gallopava</name>
    <dbReference type="NCBI Taxonomy" id="253628"/>
    <lineage>
        <taxon>Eukaryota</taxon>
        <taxon>Fungi</taxon>
        <taxon>Dikarya</taxon>
        <taxon>Ascomycota</taxon>
        <taxon>Pezizomycotina</taxon>
        <taxon>Dothideomycetes</taxon>
        <taxon>Pleosporomycetidae</taxon>
        <taxon>Venturiales</taxon>
        <taxon>Sympoventuriaceae</taxon>
        <taxon>Verruconis</taxon>
    </lineage>
</organism>
<feature type="region of interest" description="Disordered" evidence="1">
    <location>
        <begin position="172"/>
        <end position="239"/>
    </location>
</feature>
<reference evidence="2 3" key="1">
    <citation type="submission" date="2015-01" db="EMBL/GenBank/DDBJ databases">
        <title>The Genome Sequence of Ochroconis gallopava CBS43764.</title>
        <authorList>
            <consortium name="The Broad Institute Genomics Platform"/>
            <person name="Cuomo C."/>
            <person name="de Hoog S."/>
            <person name="Gorbushina A."/>
            <person name="Stielow B."/>
            <person name="Teixiera M."/>
            <person name="Abouelleil A."/>
            <person name="Chapman S.B."/>
            <person name="Priest M."/>
            <person name="Young S.K."/>
            <person name="Wortman J."/>
            <person name="Nusbaum C."/>
            <person name="Birren B."/>
        </authorList>
    </citation>
    <scope>NUCLEOTIDE SEQUENCE [LARGE SCALE GENOMIC DNA]</scope>
    <source>
        <strain evidence="2 3">CBS 43764</strain>
    </source>
</reference>
<proteinExistence type="predicted"/>
<gene>
    <name evidence="2" type="ORF">PV09_08018</name>
</gene>